<organism evidence="1 2">
    <name type="scientific">Ixodes persulcatus</name>
    <name type="common">Taiga tick</name>
    <dbReference type="NCBI Taxonomy" id="34615"/>
    <lineage>
        <taxon>Eukaryota</taxon>
        <taxon>Metazoa</taxon>
        <taxon>Ecdysozoa</taxon>
        <taxon>Arthropoda</taxon>
        <taxon>Chelicerata</taxon>
        <taxon>Arachnida</taxon>
        <taxon>Acari</taxon>
        <taxon>Parasitiformes</taxon>
        <taxon>Ixodida</taxon>
        <taxon>Ixodoidea</taxon>
        <taxon>Ixodidae</taxon>
        <taxon>Ixodinae</taxon>
        <taxon>Ixodes</taxon>
    </lineage>
</organism>
<reference evidence="1 2" key="1">
    <citation type="journal article" date="2020" name="Cell">
        <title>Large-Scale Comparative Analyses of Tick Genomes Elucidate Their Genetic Diversity and Vector Capacities.</title>
        <authorList>
            <consortium name="Tick Genome and Microbiome Consortium (TIGMIC)"/>
            <person name="Jia N."/>
            <person name="Wang J."/>
            <person name="Shi W."/>
            <person name="Du L."/>
            <person name="Sun Y."/>
            <person name="Zhan W."/>
            <person name="Jiang J.F."/>
            <person name="Wang Q."/>
            <person name="Zhang B."/>
            <person name="Ji P."/>
            <person name="Bell-Sakyi L."/>
            <person name="Cui X.M."/>
            <person name="Yuan T.T."/>
            <person name="Jiang B.G."/>
            <person name="Yang W.F."/>
            <person name="Lam T.T."/>
            <person name="Chang Q.C."/>
            <person name="Ding S.J."/>
            <person name="Wang X.J."/>
            <person name="Zhu J.G."/>
            <person name="Ruan X.D."/>
            <person name="Zhao L."/>
            <person name="Wei J.T."/>
            <person name="Ye R.Z."/>
            <person name="Que T.C."/>
            <person name="Du C.H."/>
            <person name="Zhou Y.H."/>
            <person name="Cheng J.X."/>
            <person name="Dai P.F."/>
            <person name="Guo W.B."/>
            <person name="Han X.H."/>
            <person name="Huang E.J."/>
            <person name="Li L.F."/>
            <person name="Wei W."/>
            <person name="Gao Y.C."/>
            <person name="Liu J.Z."/>
            <person name="Shao H.Z."/>
            <person name="Wang X."/>
            <person name="Wang C.C."/>
            <person name="Yang T.C."/>
            <person name="Huo Q.B."/>
            <person name="Li W."/>
            <person name="Chen H.Y."/>
            <person name="Chen S.E."/>
            <person name="Zhou L.G."/>
            <person name="Ni X.B."/>
            <person name="Tian J.H."/>
            <person name="Sheng Y."/>
            <person name="Liu T."/>
            <person name="Pan Y.S."/>
            <person name="Xia L.Y."/>
            <person name="Li J."/>
            <person name="Zhao F."/>
            <person name="Cao W.C."/>
        </authorList>
    </citation>
    <scope>NUCLEOTIDE SEQUENCE [LARGE SCALE GENOMIC DNA]</scope>
    <source>
        <strain evidence="1">Iper-2018</strain>
    </source>
</reference>
<keyword evidence="2" id="KW-1185">Reference proteome</keyword>
<comment type="caution">
    <text evidence="1">The sequence shown here is derived from an EMBL/GenBank/DDBJ whole genome shotgun (WGS) entry which is preliminary data.</text>
</comment>
<proteinExistence type="predicted"/>
<evidence type="ECO:0000313" key="2">
    <source>
        <dbReference type="Proteomes" id="UP000805193"/>
    </source>
</evidence>
<dbReference type="Proteomes" id="UP000805193">
    <property type="component" value="Unassembled WGS sequence"/>
</dbReference>
<accession>A0AC60PVI8</accession>
<name>A0AC60PVI8_IXOPE</name>
<sequence>RPLPRSWICDLCGLVSQTSIVTGCLHAFCLYCYGHIQAEAGPQCPLDDAVIDPAETKRFVLGDLQTRDLTVRCLNAQHGCDFQGPLFDLEDHFVKNCSFHKVSCKACCGPVLRNKALEHSKACHFQGRSEAKCGTQSAPEHDVKAGGNHALEVDALTADAVRCAGDDKVNILVEYMRKCPLSVNDLADLARNLVESVQHCVRATDESTTKTSDFAGTVEKCTEAVNNLRAVREFIPNRWLATCFRRSQLGTNQHVFACRNFSVKVASAPDDANAAWHYYPVKCSQGKVMDLL</sequence>
<protein>
    <submittedName>
        <fullName evidence="1">Uncharacterized protein</fullName>
    </submittedName>
</protein>
<gene>
    <name evidence="1" type="ORF">HPB47_028053</name>
</gene>
<evidence type="ECO:0000313" key="1">
    <source>
        <dbReference type="EMBL" id="KAG0424740.1"/>
    </source>
</evidence>
<dbReference type="EMBL" id="JABSTQ010009941">
    <property type="protein sequence ID" value="KAG0424740.1"/>
    <property type="molecule type" value="Genomic_DNA"/>
</dbReference>
<feature type="non-terminal residue" evidence="1">
    <location>
        <position position="1"/>
    </location>
</feature>